<proteinExistence type="predicted"/>
<organism evidence="1 2">
    <name type="scientific">Haemaphysalis longicornis</name>
    <name type="common">Bush tick</name>
    <dbReference type="NCBI Taxonomy" id="44386"/>
    <lineage>
        <taxon>Eukaryota</taxon>
        <taxon>Metazoa</taxon>
        <taxon>Ecdysozoa</taxon>
        <taxon>Arthropoda</taxon>
        <taxon>Chelicerata</taxon>
        <taxon>Arachnida</taxon>
        <taxon>Acari</taxon>
        <taxon>Parasitiformes</taxon>
        <taxon>Ixodida</taxon>
        <taxon>Ixodoidea</taxon>
        <taxon>Ixodidae</taxon>
        <taxon>Haemaphysalinae</taxon>
        <taxon>Haemaphysalis</taxon>
    </lineage>
</organism>
<keyword evidence="2" id="KW-1185">Reference proteome</keyword>
<dbReference type="EMBL" id="JABSTR010000001">
    <property type="protein sequence ID" value="KAH9360071.1"/>
    <property type="molecule type" value="Genomic_DNA"/>
</dbReference>
<reference evidence="1 2" key="1">
    <citation type="journal article" date="2020" name="Cell">
        <title>Large-Scale Comparative Analyses of Tick Genomes Elucidate Their Genetic Diversity and Vector Capacities.</title>
        <authorList>
            <consortium name="Tick Genome and Microbiome Consortium (TIGMIC)"/>
            <person name="Jia N."/>
            <person name="Wang J."/>
            <person name="Shi W."/>
            <person name="Du L."/>
            <person name="Sun Y."/>
            <person name="Zhan W."/>
            <person name="Jiang J.F."/>
            <person name="Wang Q."/>
            <person name="Zhang B."/>
            <person name="Ji P."/>
            <person name="Bell-Sakyi L."/>
            <person name="Cui X.M."/>
            <person name="Yuan T.T."/>
            <person name="Jiang B.G."/>
            <person name="Yang W.F."/>
            <person name="Lam T.T."/>
            <person name="Chang Q.C."/>
            <person name="Ding S.J."/>
            <person name="Wang X.J."/>
            <person name="Zhu J.G."/>
            <person name="Ruan X.D."/>
            <person name="Zhao L."/>
            <person name="Wei J.T."/>
            <person name="Ye R.Z."/>
            <person name="Que T.C."/>
            <person name="Du C.H."/>
            <person name="Zhou Y.H."/>
            <person name="Cheng J.X."/>
            <person name="Dai P.F."/>
            <person name="Guo W.B."/>
            <person name="Han X.H."/>
            <person name="Huang E.J."/>
            <person name="Li L.F."/>
            <person name="Wei W."/>
            <person name="Gao Y.C."/>
            <person name="Liu J.Z."/>
            <person name="Shao H.Z."/>
            <person name="Wang X."/>
            <person name="Wang C.C."/>
            <person name="Yang T.C."/>
            <person name="Huo Q.B."/>
            <person name="Li W."/>
            <person name="Chen H.Y."/>
            <person name="Chen S.E."/>
            <person name="Zhou L.G."/>
            <person name="Ni X.B."/>
            <person name="Tian J.H."/>
            <person name="Sheng Y."/>
            <person name="Liu T."/>
            <person name="Pan Y.S."/>
            <person name="Xia L.Y."/>
            <person name="Li J."/>
            <person name="Zhao F."/>
            <person name="Cao W.C."/>
        </authorList>
    </citation>
    <scope>NUCLEOTIDE SEQUENCE [LARGE SCALE GENOMIC DNA]</scope>
    <source>
        <strain evidence="1">HaeL-2018</strain>
    </source>
</reference>
<evidence type="ECO:0000313" key="1">
    <source>
        <dbReference type="EMBL" id="KAH9360071.1"/>
    </source>
</evidence>
<evidence type="ECO:0000313" key="2">
    <source>
        <dbReference type="Proteomes" id="UP000821853"/>
    </source>
</evidence>
<dbReference type="OrthoDB" id="6514264at2759"/>
<dbReference type="AlphaFoldDB" id="A0A9J6FBF9"/>
<comment type="caution">
    <text evidence="1">The sequence shown here is derived from an EMBL/GenBank/DDBJ whole genome shotgun (WGS) entry which is preliminary data.</text>
</comment>
<protein>
    <submittedName>
        <fullName evidence="1">Uncharacterized protein</fullName>
    </submittedName>
</protein>
<accession>A0A9J6FBF9</accession>
<name>A0A9J6FBF9_HAELO</name>
<dbReference type="VEuPathDB" id="VectorBase:HLOH_043490"/>
<gene>
    <name evidence="1" type="ORF">HPB48_006668</name>
</gene>
<sequence>MADKKETVVRLYKQQGSDMPGSTFDKDFALVLVTEAQEDLLKELWSGTVCIDSTHGTIGYDFQLTTLLVLDECGSAFL</sequence>
<dbReference type="Proteomes" id="UP000821853">
    <property type="component" value="Chromosome 1"/>
</dbReference>